<dbReference type="GO" id="GO:0046872">
    <property type="term" value="F:metal ion binding"/>
    <property type="evidence" value="ECO:0007669"/>
    <property type="project" value="InterPro"/>
</dbReference>
<dbReference type="SUPFAM" id="SSF48108">
    <property type="entry name" value="Carbamoyl phosphate synthetase, large subunit connection domain"/>
    <property type="match status" value="1"/>
</dbReference>
<accession>A0A0R1SGL4</accession>
<dbReference type="PATRIC" id="fig|1423815.3.peg.242"/>
<dbReference type="Pfam" id="PF25596">
    <property type="entry name" value="CPSase_L_D1"/>
    <property type="match status" value="1"/>
</dbReference>
<evidence type="ECO:0000256" key="8">
    <source>
        <dbReference type="PROSITE-ProRule" id="PRU00409"/>
    </source>
</evidence>
<dbReference type="PRINTS" id="PR00098">
    <property type="entry name" value="CPSASE"/>
</dbReference>
<dbReference type="RefSeq" id="WP_010623513.1">
    <property type="nucleotide sequence ID" value="NZ_AZFA01000001.1"/>
</dbReference>
<keyword evidence="2" id="KW-0436">Ligase</keyword>
<dbReference type="EMBL" id="AZFA01000001">
    <property type="protein sequence ID" value="KRL68541.1"/>
    <property type="molecule type" value="Genomic_DNA"/>
</dbReference>
<keyword evidence="5" id="KW-0464">Manganese</keyword>
<evidence type="ECO:0000256" key="7">
    <source>
        <dbReference type="ARBA" id="ARBA00047359"/>
    </source>
</evidence>
<reference evidence="10 11" key="1">
    <citation type="journal article" date="2015" name="Genome Announc.">
        <title>Expanding the biotechnology potential of lactobacilli through comparative genomics of 213 strains and associated genera.</title>
        <authorList>
            <person name="Sun Z."/>
            <person name="Harris H.M."/>
            <person name="McCann A."/>
            <person name="Guo C."/>
            <person name="Argimon S."/>
            <person name="Zhang W."/>
            <person name="Yang X."/>
            <person name="Jeffery I.B."/>
            <person name="Cooney J.C."/>
            <person name="Kagawa T.F."/>
            <person name="Liu W."/>
            <person name="Song Y."/>
            <person name="Salvetti E."/>
            <person name="Wrobel A."/>
            <person name="Rasinkangas P."/>
            <person name="Parkhill J."/>
            <person name="Rea M.C."/>
            <person name="O'Sullivan O."/>
            <person name="Ritari J."/>
            <person name="Douillard F.P."/>
            <person name="Paul Ross R."/>
            <person name="Yang R."/>
            <person name="Briner A.E."/>
            <person name="Felis G.E."/>
            <person name="de Vos W.M."/>
            <person name="Barrangou R."/>
            <person name="Klaenhammer T.R."/>
            <person name="Caufield P.W."/>
            <person name="Cui Y."/>
            <person name="Zhang H."/>
            <person name="O'Toole P.W."/>
        </authorList>
    </citation>
    <scope>NUCLEOTIDE SEQUENCE [LARGE SCALE GENOMIC DNA]</scope>
    <source>
        <strain evidence="10 11">DSM 14857</strain>
    </source>
</reference>
<comment type="catalytic activity">
    <reaction evidence="7">
        <text>hydrogencarbonate + NH4(+) + 2 ATP = carbamoyl phosphate + 2 ADP + phosphate + 2 H(+)</text>
        <dbReference type="Rhea" id="RHEA:18029"/>
        <dbReference type="ChEBI" id="CHEBI:15378"/>
        <dbReference type="ChEBI" id="CHEBI:17544"/>
        <dbReference type="ChEBI" id="CHEBI:28938"/>
        <dbReference type="ChEBI" id="CHEBI:30616"/>
        <dbReference type="ChEBI" id="CHEBI:43474"/>
        <dbReference type="ChEBI" id="CHEBI:58228"/>
        <dbReference type="ChEBI" id="CHEBI:456216"/>
        <dbReference type="EC" id="6.3.4.16"/>
    </reaction>
</comment>
<dbReference type="InterPro" id="IPR011761">
    <property type="entry name" value="ATP-grasp"/>
</dbReference>
<dbReference type="PANTHER" id="PTHR11405:SF53">
    <property type="entry name" value="CARBAMOYL-PHOSPHATE SYNTHASE [AMMONIA], MITOCHONDRIAL"/>
    <property type="match status" value="1"/>
</dbReference>
<keyword evidence="4 8" id="KW-0067">ATP-binding</keyword>
<keyword evidence="11" id="KW-1185">Reference proteome</keyword>
<dbReference type="Gene3D" id="3.40.50.20">
    <property type="match status" value="1"/>
</dbReference>
<dbReference type="InterPro" id="IPR005479">
    <property type="entry name" value="CPAse_ATP-bd"/>
</dbReference>
<evidence type="ECO:0000256" key="1">
    <source>
        <dbReference type="ARBA" id="ARBA00009799"/>
    </source>
</evidence>
<dbReference type="OrthoDB" id="9804197at2"/>
<dbReference type="InterPro" id="IPR036897">
    <property type="entry name" value="CarbamoylP_synth_lsu_oligo_sf"/>
</dbReference>
<protein>
    <recommendedName>
        <fullName evidence="6">carbamoyl-phosphate synthase (ammonia)</fullName>
        <ecNumber evidence="6">6.3.4.16</ecNumber>
    </recommendedName>
</protein>
<dbReference type="Gene3D" id="3.30.470.20">
    <property type="entry name" value="ATP-grasp fold, B domain"/>
    <property type="match status" value="1"/>
</dbReference>
<sequence length="801" mass="90979">MVVSGIHNILIIGPTNSDKNVDLSTALYDTADILHKLGYKTTIMVENPTALLSSSDFFDKIVVEKVNGENILNYIEQFRPDAILPTVGDKNALGIISGLNGKIAGTRVLGTDYFASLATFKRELFISKLNENDLPVINFISSDKEEELYDFIRSIGFPIIARRRFSNRHSSGWTNINNLFELDNFMALEDSSSAKIEIERSVRGFSEYSCTVVRDRFDNAALIGTIEDVEPIGIHHLDSNLISPALSLNDSKLQKLRNLAIKLARVFNIVGACTVHFAYNHKSNECYITEFIPRLSEETKFLEYATSYPLATVAVELNLGYQLDKLQLDSGNSFNGASEPFMDHITSRFPQWNSREQRYIGPSKTSDSSIIVSGFSIEEVFNKGPLNDKLNDTLNRYEQLHKMDDDQLFEKIIHSTNWMLDVLIEAIRRDFELPVLSEVTGINIPYLVALRNIKDNSAIIRDDEIDENNIEKLVGMGVKGLGYSKVLLDRDDIVTRTVVKSKKSISVNMDKLRQRNFFVTSGINNDLEFTDKNKIVVRSPIITSKKNILVRQFVLLQLVKSINQNGLEAIIIGREPWSSPLDVRNIAYEIADPHMELPHLNLIDDKAIFKIIDFSKTLSDEDMNNNEVFQISTQVIKSIDMKADLSMRIIVVSDGKSFTIPSVIYRKMVGDKSYEISSFNKFMTEREKNEIATIVKEELSQLNQINTYNFEFAFINGHWMITKISAGMNQDIIRHEIASSVHVIDTLVKLILGNTLEHDMSIEKIFQNDDKNFLVTINDQKFQSYNEEGIRKLLNDKINPQ</sequence>
<comment type="caution">
    <text evidence="10">The sequence shown here is derived from an EMBL/GenBank/DDBJ whole genome shotgun (WGS) entry which is preliminary data.</text>
</comment>
<keyword evidence="3 8" id="KW-0547">Nucleotide-binding</keyword>
<gene>
    <name evidence="10" type="ORF">FC27_GL000240</name>
</gene>
<comment type="similarity">
    <text evidence="1">Belongs to the CarB family.</text>
</comment>
<dbReference type="GO" id="GO:0005737">
    <property type="term" value="C:cytoplasm"/>
    <property type="evidence" value="ECO:0007669"/>
    <property type="project" value="TreeGrafter"/>
</dbReference>
<evidence type="ECO:0000313" key="10">
    <source>
        <dbReference type="EMBL" id="KRL68541.1"/>
    </source>
</evidence>
<dbReference type="eggNOG" id="COG0458">
    <property type="taxonomic scope" value="Bacteria"/>
</dbReference>
<dbReference type="PROSITE" id="PS50975">
    <property type="entry name" value="ATP_GRASP"/>
    <property type="match status" value="1"/>
</dbReference>
<evidence type="ECO:0000256" key="3">
    <source>
        <dbReference type="ARBA" id="ARBA00022741"/>
    </source>
</evidence>
<name>A0A0R1SGL4_9LACO</name>
<evidence type="ECO:0000259" key="9">
    <source>
        <dbReference type="PROSITE" id="PS50975"/>
    </source>
</evidence>
<proteinExistence type="inferred from homology"/>
<evidence type="ECO:0000256" key="6">
    <source>
        <dbReference type="ARBA" id="ARBA00044063"/>
    </source>
</evidence>
<evidence type="ECO:0000256" key="5">
    <source>
        <dbReference type="ARBA" id="ARBA00023211"/>
    </source>
</evidence>
<dbReference type="SUPFAM" id="SSF56059">
    <property type="entry name" value="Glutathione synthetase ATP-binding domain-like"/>
    <property type="match status" value="1"/>
</dbReference>
<feature type="domain" description="ATP-grasp" evidence="9">
    <location>
        <begin position="126"/>
        <end position="319"/>
    </location>
</feature>
<dbReference type="PANTHER" id="PTHR11405">
    <property type="entry name" value="CARBAMOYLTRANSFERASE FAMILY MEMBER"/>
    <property type="match status" value="1"/>
</dbReference>
<organism evidence="10 11">
    <name type="scientific">Companilactobacillus versmoldensis DSM 14857 = KCTC 3814</name>
    <dbReference type="NCBI Taxonomy" id="1423815"/>
    <lineage>
        <taxon>Bacteria</taxon>
        <taxon>Bacillati</taxon>
        <taxon>Bacillota</taxon>
        <taxon>Bacilli</taxon>
        <taxon>Lactobacillales</taxon>
        <taxon>Lactobacillaceae</taxon>
        <taxon>Companilactobacillus</taxon>
    </lineage>
</organism>
<evidence type="ECO:0000256" key="4">
    <source>
        <dbReference type="ARBA" id="ARBA00022840"/>
    </source>
</evidence>
<dbReference type="Pfam" id="PF02786">
    <property type="entry name" value="CPSase_L_D2"/>
    <property type="match status" value="1"/>
</dbReference>
<dbReference type="InterPro" id="IPR058047">
    <property type="entry name" value="CPSase_preATP-grasp"/>
</dbReference>
<dbReference type="GO" id="GO:0005524">
    <property type="term" value="F:ATP binding"/>
    <property type="evidence" value="ECO:0007669"/>
    <property type="project" value="UniProtKB-UniRule"/>
</dbReference>
<dbReference type="GO" id="GO:0004088">
    <property type="term" value="F:carbamoyl-phosphate synthase (glutamine-hydrolyzing) activity"/>
    <property type="evidence" value="ECO:0007669"/>
    <property type="project" value="TreeGrafter"/>
</dbReference>
<dbReference type="AlphaFoldDB" id="A0A0R1SGL4"/>
<dbReference type="GO" id="GO:0006541">
    <property type="term" value="P:glutamine metabolic process"/>
    <property type="evidence" value="ECO:0007669"/>
    <property type="project" value="TreeGrafter"/>
</dbReference>
<evidence type="ECO:0000256" key="2">
    <source>
        <dbReference type="ARBA" id="ARBA00022598"/>
    </source>
</evidence>
<dbReference type="SUPFAM" id="SSF52440">
    <property type="entry name" value="PreATP-grasp domain"/>
    <property type="match status" value="1"/>
</dbReference>
<evidence type="ECO:0000313" key="11">
    <source>
        <dbReference type="Proteomes" id="UP000051647"/>
    </source>
</evidence>
<dbReference type="EC" id="6.3.4.16" evidence="6"/>
<dbReference type="STRING" id="1423815.FC27_GL000240"/>
<dbReference type="InterPro" id="IPR005483">
    <property type="entry name" value="CPSase_dom"/>
</dbReference>
<dbReference type="Proteomes" id="UP000051647">
    <property type="component" value="Unassembled WGS sequence"/>
</dbReference>
<dbReference type="InterPro" id="IPR016185">
    <property type="entry name" value="PreATP-grasp_dom_sf"/>
</dbReference>
<dbReference type="GO" id="GO:0004087">
    <property type="term" value="F:carbamoyl-phosphate synthase (ammonia) activity"/>
    <property type="evidence" value="ECO:0007669"/>
    <property type="project" value="UniProtKB-EC"/>
</dbReference>